<dbReference type="SUPFAM" id="SSF110710">
    <property type="entry name" value="TTHA0583/YokD-like"/>
    <property type="match status" value="1"/>
</dbReference>
<name>A0ABW2FD89_9BACL</name>
<evidence type="ECO:0000313" key="2">
    <source>
        <dbReference type="EMBL" id="MFC7150136.1"/>
    </source>
</evidence>
<dbReference type="HAMAP" id="MF_00800">
    <property type="entry name" value="UPF0340"/>
    <property type="match status" value="1"/>
</dbReference>
<gene>
    <name evidence="2" type="ORF">ACFQMJ_16540</name>
</gene>
<dbReference type="Proteomes" id="UP001596378">
    <property type="component" value="Unassembled WGS sequence"/>
</dbReference>
<sequence length="203" mass="21606">MAAETRSIAGQVEALMDELVKTGNVRPGQIVVLGVSTSEVRGQRIGTSGAEEVASEIYEGVERARERAGVHVVWQCCEHLNRALVAERRLADDQGWTEVAAVPVPKAGGSMAAWAYRRMEEPCLVEAVQVHAGIDIGETLIGMHLRPVAVPLRPSIREVGQARVNMAATRPKLIGGARAVYEWEGRANVDGSLGGSGASNACD</sequence>
<accession>A0ABW2FD89</accession>
<dbReference type="NCBIfam" id="TIGR01440">
    <property type="entry name" value="TIGR01440 family protein"/>
    <property type="match status" value="1"/>
</dbReference>
<comment type="caution">
    <text evidence="2">The sequence shown here is derived from an EMBL/GenBank/DDBJ whole genome shotgun (WGS) entry which is preliminary data.</text>
</comment>
<dbReference type="RefSeq" id="WP_378046080.1">
    <property type="nucleotide sequence ID" value="NZ_JBHMDN010000010.1"/>
</dbReference>
<protein>
    <recommendedName>
        <fullName evidence="1">UPF0340 protein ACFQMJ_16540</fullName>
    </recommendedName>
</protein>
<dbReference type="PIRSF" id="PIRSF007510">
    <property type="entry name" value="UCP007510"/>
    <property type="match status" value="1"/>
</dbReference>
<keyword evidence="3" id="KW-1185">Reference proteome</keyword>
<comment type="similarity">
    <text evidence="1">Belongs to the UPF0340 family.</text>
</comment>
<organism evidence="2 3">
    <name type="scientific">Cohnella cellulosilytica</name>
    <dbReference type="NCBI Taxonomy" id="986710"/>
    <lineage>
        <taxon>Bacteria</taxon>
        <taxon>Bacillati</taxon>
        <taxon>Bacillota</taxon>
        <taxon>Bacilli</taxon>
        <taxon>Bacillales</taxon>
        <taxon>Paenibacillaceae</taxon>
        <taxon>Cohnella</taxon>
    </lineage>
</organism>
<dbReference type="Pfam" id="PF04260">
    <property type="entry name" value="DUF436"/>
    <property type="match status" value="1"/>
</dbReference>
<dbReference type="Gene3D" id="3.40.50.10360">
    <property type="entry name" value="Hypothetical protein TT1679"/>
    <property type="match status" value="1"/>
</dbReference>
<evidence type="ECO:0000313" key="3">
    <source>
        <dbReference type="Proteomes" id="UP001596378"/>
    </source>
</evidence>
<dbReference type="InterPro" id="IPR028345">
    <property type="entry name" value="Antibiotic_NAT-like"/>
</dbReference>
<reference evidence="3" key="1">
    <citation type="journal article" date="2019" name="Int. J. Syst. Evol. Microbiol.">
        <title>The Global Catalogue of Microorganisms (GCM) 10K type strain sequencing project: providing services to taxonomists for standard genome sequencing and annotation.</title>
        <authorList>
            <consortium name="The Broad Institute Genomics Platform"/>
            <consortium name="The Broad Institute Genome Sequencing Center for Infectious Disease"/>
            <person name="Wu L."/>
            <person name="Ma J."/>
        </authorList>
    </citation>
    <scope>NUCLEOTIDE SEQUENCE [LARGE SCALE GENOMIC DNA]</scope>
    <source>
        <strain evidence="3">KCTC 12907</strain>
    </source>
</reference>
<dbReference type="InterPro" id="IPR006340">
    <property type="entry name" value="DUF436"/>
</dbReference>
<proteinExistence type="inferred from homology"/>
<evidence type="ECO:0000256" key="1">
    <source>
        <dbReference type="HAMAP-Rule" id="MF_00800"/>
    </source>
</evidence>
<dbReference type="EMBL" id="JBHTAI010000009">
    <property type="protein sequence ID" value="MFC7150136.1"/>
    <property type="molecule type" value="Genomic_DNA"/>
</dbReference>